<evidence type="ECO:0000313" key="3">
    <source>
        <dbReference type="Proteomes" id="UP000249493"/>
    </source>
</evidence>
<organism evidence="2 3">
    <name type="scientific">Pseudomonas fluorescens</name>
    <dbReference type="NCBI Taxonomy" id="294"/>
    <lineage>
        <taxon>Bacteria</taxon>
        <taxon>Pseudomonadati</taxon>
        <taxon>Pseudomonadota</taxon>
        <taxon>Gammaproteobacteria</taxon>
        <taxon>Pseudomonadales</taxon>
        <taxon>Pseudomonadaceae</taxon>
        <taxon>Pseudomonas</taxon>
    </lineage>
</organism>
<sequence>MKTWGSFQPAGQPLLGQLSVSGNRQIRSQDKINSGESQISPRHLDWLSRASAFTEAAIRVARAPSVWPGRSRLTPLFTKLSATRRST</sequence>
<name>A0A327N7N7_PSEFL</name>
<feature type="region of interest" description="Disordered" evidence="1">
    <location>
        <begin position="1"/>
        <end position="38"/>
    </location>
</feature>
<comment type="caution">
    <text evidence="2">The sequence shown here is derived from an EMBL/GenBank/DDBJ whole genome shotgun (WGS) entry which is preliminary data.</text>
</comment>
<protein>
    <submittedName>
        <fullName evidence="2">Uncharacterized protein</fullName>
    </submittedName>
</protein>
<accession>A0A327N7N7</accession>
<gene>
    <name evidence="2" type="ORF">DOZ80_10320</name>
</gene>
<evidence type="ECO:0000256" key="1">
    <source>
        <dbReference type="SAM" id="MobiDB-lite"/>
    </source>
</evidence>
<evidence type="ECO:0000313" key="2">
    <source>
        <dbReference type="EMBL" id="RAI70855.1"/>
    </source>
</evidence>
<reference evidence="2 3" key="1">
    <citation type="submission" date="2018-06" db="EMBL/GenBank/DDBJ databases">
        <authorList>
            <person name="Zhirakovskaya E."/>
        </authorList>
    </citation>
    <scope>NUCLEOTIDE SEQUENCE [LARGE SCALE GENOMIC DNA]</scope>
    <source>
        <strain evidence="2 3">LY3</strain>
    </source>
</reference>
<dbReference type="AlphaFoldDB" id="A0A327N7N7"/>
<proteinExistence type="predicted"/>
<dbReference type="Proteomes" id="UP000249493">
    <property type="component" value="Unassembled WGS sequence"/>
</dbReference>
<feature type="compositionally biased region" description="Polar residues" evidence="1">
    <location>
        <begin position="18"/>
        <end position="38"/>
    </location>
</feature>
<dbReference type="EMBL" id="QLIN01000003">
    <property type="protein sequence ID" value="RAI70855.1"/>
    <property type="molecule type" value="Genomic_DNA"/>
</dbReference>